<comment type="caution">
    <text evidence="1">The sequence shown here is derived from an EMBL/GenBank/DDBJ whole genome shotgun (WGS) entry which is preliminary data.</text>
</comment>
<name>A0ABR4J2V8_9EURO</name>
<dbReference type="Proteomes" id="UP001610335">
    <property type="component" value="Unassembled WGS sequence"/>
</dbReference>
<evidence type="ECO:0000313" key="2">
    <source>
        <dbReference type="Proteomes" id="UP001610335"/>
    </source>
</evidence>
<reference evidence="1 2" key="1">
    <citation type="submission" date="2024-07" db="EMBL/GenBank/DDBJ databases">
        <title>Section-level genome sequencing and comparative genomics of Aspergillus sections Usti and Cavernicolus.</title>
        <authorList>
            <consortium name="Lawrence Berkeley National Laboratory"/>
            <person name="Nybo J.L."/>
            <person name="Vesth T.C."/>
            <person name="Theobald S."/>
            <person name="Frisvad J.C."/>
            <person name="Larsen T.O."/>
            <person name="Kjaerboelling I."/>
            <person name="Rothschild-Mancinelli K."/>
            <person name="Lyhne E.K."/>
            <person name="Kogle M.E."/>
            <person name="Barry K."/>
            <person name="Clum A."/>
            <person name="Na H."/>
            <person name="Ledsgaard L."/>
            <person name="Lin J."/>
            <person name="Lipzen A."/>
            <person name="Kuo A."/>
            <person name="Riley R."/>
            <person name="Mondo S."/>
            <person name="LaButti K."/>
            <person name="Haridas S."/>
            <person name="Pangalinan J."/>
            <person name="Salamov A.A."/>
            <person name="Simmons B.A."/>
            <person name="Magnuson J.K."/>
            <person name="Chen J."/>
            <person name="Drula E."/>
            <person name="Henrissat B."/>
            <person name="Wiebenga A."/>
            <person name="Lubbers R.J."/>
            <person name="Gomes A.C."/>
            <person name="Makela M.R."/>
            <person name="Stajich J."/>
            <person name="Grigoriev I.V."/>
            <person name="Mortensen U.H."/>
            <person name="De vries R.P."/>
            <person name="Baker S.E."/>
            <person name="Andersen M.R."/>
        </authorList>
    </citation>
    <scope>NUCLEOTIDE SEQUENCE [LARGE SCALE GENOMIC DNA]</scope>
    <source>
        <strain evidence="1 2">CBS 600.67</strain>
    </source>
</reference>
<organism evidence="1 2">
    <name type="scientific">Aspergillus cavernicola</name>
    <dbReference type="NCBI Taxonomy" id="176166"/>
    <lineage>
        <taxon>Eukaryota</taxon>
        <taxon>Fungi</taxon>
        <taxon>Dikarya</taxon>
        <taxon>Ascomycota</taxon>
        <taxon>Pezizomycotina</taxon>
        <taxon>Eurotiomycetes</taxon>
        <taxon>Eurotiomycetidae</taxon>
        <taxon>Eurotiales</taxon>
        <taxon>Aspergillaceae</taxon>
        <taxon>Aspergillus</taxon>
        <taxon>Aspergillus subgen. Nidulantes</taxon>
    </lineage>
</organism>
<accession>A0ABR4J2V8</accession>
<evidence type="ECO:0000313" key="1">
    <source>
        <dbReference type="EMBL" id="KAL2833879.1"/>
    </source>
</evidence>
<proteinExistence type="predicted"/>
<protein>
    <submittedName>
        <fullName evidence="1">Uncharacterized protein</fullName>
    </submittedName>
</protein>
<sequence>MPSHLASSLDIYIISGEIDNSSVTQKQWAVILAPSTGPLTAENSTIHTIFCDQRGCYMLNPSSETQVRYASRTTWPKRVKVCSIPAEYHTDMAHALRRATTQQRVRWVIWFMCELQGWGFIDTQKKDHVDREVPSSPYEPGVEAEISAAMLASMEQTLVIAIPQPMGEGLWVSIDLGEALDP</sequence>
<keyword evidence="2" id="KW-1185">Reference proteome</keyword>
<dbReference type="EMBL" id="JBFXLS010000003">
    <property type="protein sequence ID" value="KAL2833879.1"/>
    <property type="molecule type" value="Genomic_DNA"/>
</dbReference>
<gene>
    <name evidence="1" type="ORF">BDW59DRAFT_156680</name>
</gene>